<comment type="caution">
    <text evidence="2">The sequence shown here is derived from an EMBL/GenBank/DDBJ whole genome shotgun (WGS) entry which is preliminary data.</text>
</comment>
<dbReference type="RefSeq" id="WP_149079665.1">
    <property type="nucleotide sequence ID" value="NZ_VTAW01000001.1"/>
</dbReference>
<dbReference type="EMBL" id="VTAW01000001">
    <property type="protein sequence ID" value="TYT63858.1"/>
    <property type="molecule type" value="Genomic_DNA"/>
</dbReference>
<reference evidence="2 3" key="1">
    <citation type="submission" date="2019-08" db="EMBL/GenBank/DDBJ databases">
        <title>Archaea genome.</title>
        <authorList>
            <person name="Kajale S."/>
            <person name="Shouche Y."/>
            <person name="Deshpande N."/>
            <person name="Sharma A."/>
        </authorList>
    </citation>
    <scope>NUCLEOTIDE SEQUENCE [LARGE SCALE GENOMIC DNA]</scope>
    <source>
        <strain evidence="2 3">ESP3B_9</strain>
    </source>
</reference>
<feature type="transmembrane region" description="Helical" evidence="1">
    <location>
        <begin position="63"/>
        <end position="82"/>
    </location>
</feature>
<keyword evidence="1" id="KW-0472">Membrane</keyword>
<protein>
    <submittedName>
        <fullName evidence="2">Uncharacterized protein</fullName>
    </submittedName>
</protein>
<organism evidence="2 3">
    <name type="scientific">Natrialba swarupiae</name>
    <dbReference type="NCBI Taxonomy" id="2448032"/>
    <lineage>
        <taxon>Archaea</taxon>
        <taxon>Methanobacteriati</taxon>
        <taxon>Methanobacteriota</taxon>
        <taxon>Stenosarchaea group</taxon>
        <taxon>Halobacteria</taxon>
        <taxon>Halobacteriales</taxon>
        <taxon>Natrialbaceae</taxon>
        <taxon>Natrialba</taxon>
    </lineage>
</organism>
<sequence>MGADATGNSNDPNTIQWRRDGSTSTAVRLCWSLGVGTFFAAISIVALWRVYDFAGQAWPQLQPLILALLGALAVTVIAIAVVKDSTGRAVDAAVGTVVMAGIIVALMLAGRVAEGSAALGPLGASPFTAMATLLMPFAFVALVLSSFLRSAGAVDRDAETLYLSDPDLAIDLETIDRVSVWEVGGVTVLNLRYAQPGGEYVPGPRRLVVPPTIAAEIEAAVDSSR</sequence>
<keyword evidence="1" id="KW-1133">Transmembrane helix</keyword>
<dbReference type="AlphaFoldDB" id="A0A5D5APT4"/>
<keyword evidence="3" id="KW-1185">Reference proteome</keyword>
<feature type="transmembrane region" description="Helical" evidence="1">
    <location>
        <begin position="29"/>
        <end position="51"/>
    </location>
</feature>
<name>A0A5D5APT4_9EURY</name>
<proteinExistence type="predicted"/>
<feature type="transmembrane region" description="Helical" evidence="1">
    <location>
        <begin position="129"/>
        <end position="148"/>
    </location>
</feature>
<accession>A0A5D5APT4</accession>
<evidence type="ECO:0000256" key="1">
    <source>
        <dbReference type="SAM" id="Phobius"/>
    </source>
</evidence>
<gene>
    <name evidence="2" type="ORF">FYC77_01170</name>
</gene>
<dbReference type="Proteomes" id="UP000324104">
    <property type="component" value="Unassembled WGS sequence"/>
</dbReference>
<keyword evidence="1" id="KW-0812">Transmembrane</keyword>
<evidence type="ECO:0000313" key="2">
    <source>
        <dbReference type="EMBL" id="TYT63858.1"/>
    </source>
</evidence>
<feature type="transmembrane region" description="Helical" evidence="1">
    <location>
        <begin position="89"/>
        <end position="109"/>
    </location>
</feature>
<evidence type="ECO:0000313" key="3">
    <source>
        <dbReference type="Proteomes" id="UP000324104"/>
    </source>
</evidence>